<accession>A0A7L2J874</accession>
<dbReference type="Proteomes" id="UP000590623">
    <property type="component" value="Unassembled WGS sequence"/>
</dbReference>
<name>A0A7L2J874_CINMU</name>
<dbReference type="Pfam" id="PF25776">
    <property type="entry name" value="Ig_VWDE"/>
    <property type="match status" value="1"/>
</dbReference>
<feature type="non-terminal residue" evidence="4">
    <location>
        <position position="1"/>
    </location>
</feature>
<dbReference type="InterPro" id="IPR001846">
    <property type="entry name" value="VWF_type-D"/>
</dbReference>
<dbReference type="PROSITE" id="PS51233">
    <property type="entry name" value="VWFD"/>
    <property type="match status" value="1"/>
</dbReference>
<sequence length="297" mass="32409">KLTSLPLQPVITPELVQGRVHLKCSYSPHSLEPPVQFRVLWSRLSSPGQRQQIHQETTSLPFSHLEMDGANLRLGDTVFCTVAAFRRGSPEQQSLPEDSKGFYAGIKFLPESLEIAEDGKEHVLTILSTVPIACPGQDNSCKIALQLSTEDLGKSSQVPGPPDITLSACQVDLLPDSCSGSSCAAAMVTVTAVTDFVQDGNRVSRVRAQPVAPRDLLWRDYTPSDVKVTVQDLPTGNCYSFTDPHIITFDGWRYDSHKVGTFLLCGSESRVFQVHIRQWDCGGHRSATACNCGVAAQ</sequence>
<dbReference type="OrthoDB" id="382013at2759"/>
<evidence type="ECO:0000256" key="1">
    <source>
        <dbReference type="ARBA" id="ARBA00022729"/>
    </source>
</evidence>
<dbReference type="GO" id="GO:0009986">
    <property type="term" value="C:cell surface"/>
    <property type="evidence" value="ECO:0007669"/>
    <property type="project" value="TreeGrafter"/>
</dbReference>
<reference evidence="4 5" key="1">
    <citation type="submission" date="2019-09" db="EMBL/GenBank/DDBJ databases">
        <title>Bird 10,000 Genomes (B10K) Project - Family phase.</title>
        <authorList>
            <person name="Zhang G."/>
        </authorList>
    </citation>
    <scope>NUCLEOTIDE SEQUENCE [LARGE SCALE GENOMIC DNA]</scope>
    <source>
        <strain evidence="4">B10K-DU-001-77</strain>
        <tissue evidence="4">Muscle</tissue>
    </source>
</reference>
<dbReference type="InterPro" id="IPR050969">
    <property type="entry name" value="Dev_Signal_Modulators"/>
</dbReference>
<keyword evidence="5" id="KW-1185">Reference proteome</keyword>
<evidence type="ECO:0000259" key="3">
    <source>
        <dbReference type="PROSITE" id="PS51233"/>
    </source>
</evidence>
<evidence type="ECO:0000313" key="5">
    <source>
        <dbReference type="Proteomes" id="UP000590623"/>
    </source>
</evidence>
<organism evidence="4 5">
    <name type="scientific">Cinclus mexicanus</name>
    <name type="common">American dipper</name>
    <dbReference type="NCBI Taxonomy" id="161649"/>
    <lineage>
        <taxon>Eukaryota</taxon>
        <taxon>Metazoa</taxon>
        <taxon>Chordata</taxon>
        <taxon>Craniata</taxon>
        <taxon>Vertebrata</taxon>
        <taxon>Euteleostomi</taxon>
        <taxon>Archelosauria</taxon>
        <taxon>Archosauria</taxon>
        <taxon>Dinosauria</taxon>
        <taxon>Saurischia</taxon>
        <taxon>Theropoda</taxon>
        <taxon>Coelurosauria</taxon>
        <taxon>Aves</taxon>
        <taxon>Neognathae</taxon>
        <taxon>Neoaves</taxon>
        <taxon>Telluraves</taxon>
        <taxon>Australaves</taxon>
        <taxon>Passeriformes</taxon>
        <taxon>Cinclidae</taxon>
        <taxon>Cinclus</taxon>
    </lineage>
</organism>
<proteinExistence type="predicted"/>
<evidence type="ECO:0000256" key="2">
    <source>
        <dbReference type="ARBA" id="ARBA00023157"/>
    </source>
</evidence>
<evidence type="ECO:0000313" key="4">
    <source>
        <dbReference type="EMBL" id="NXR19854.1"/>
    </source>
</evidence>
<dbReference type="AlphaFoldDB" id="A0A7L2J874"/>
<feature type="domain" description="VWFD" evidence="3">
    <location>
        <begin position="236"/>
        <end position="297"/>
    </location>
</feature>
<comment type="caution">
    <text evidence="4">The sequence shown here is derived from an EMBL/GenBank/DDBJ whole genome shotgun (WGS) entry which is preliminary data.</text>
</comment>
<dbReference type="PANTHER" id="PTHR14949">
    <property type="entry name" value="EGF-LIKE-DOMAIN, MULTIPLE 7, 8"/>
    <property type="match status" value="1"/>
</dbReference>
<dbReference type="InterPro" id="IPR057885">
    <property type="entry name" value="Ig_VWDE"/>
</dbReference>
<protein>
    <submittedName>
        <fullName evidence="4">VWDE protein</fullName>
    </submittedName>
</protein>
<dbReference type="PANTHER" id="PTHR14949:SF52">
    <property type="entry name" value="VON WILLEBRAND FACTOR D AND EGF DOMAIN-CONTAINING PROTEIN"/>
    <property type="match status" value="1"/>
</dbReference>
<keyword evidence="2" id="KW-1015">Disulfide bond</keyword>
<feature type="non-terminal residue" evidence="4">
    <location>
        <position position="297"/>
    </location>
</feature>
<gene>
    <name evidence="4" type="primary">Vwde_1</name>
    <name evidence="4" type="ORF">CINMEX_R04921</name>
</gene>
<dbReference type="EMBL" id="VWYM01007293">
    <property type="protein sequence ID" value="NXR19854.1"/>
    <property type="molecule type" value="Genomic_DNA"/>
</dbReference>
<keyword evidence="1" id="KW-0732">Signal</keyword>
<dbReference type="GO" id="GO:0005102">
    <property type="term" value="F:signaling receptor binding"/>
    <property type="evidence" value="ECO:0007669"/>
    <property type="project" value="TreeGrafter"/>
</dbReference>
<dbReference type="GO" id="GO:0005576">
    <property type="term" value="C:extracellular region"/>
    <property type="evidence" value="ECO:0007669"/>
    <property type="project" value="TreeGrafter"/>
</dbReference>